<accession>A0A7X6MPH3</accession>
<organism evidence="1 2">
    <name type="scientific">Mycolicibacterium septicum DSM 44393</name>
    <dbReference type="NCBI Taxonomy" id="1341646"/>
    <lineage>
        <taxon>Bacteria</taxon>
        <taxon>Bacillati</taxon>
        <taxon>Actinomycetota</taxon>
        <taxon>Actinomycetes</taxon>
        <taxon>Mycobacteriales</taxon>
        <taxon>Mycobacteriaceae</taxon>
        <taxon>Mycolicibacterium</taxon>
    </lineage>
</organism>
<dbReference type="EMBL" id="JAAXPJ010000006">
    <property type="protein sequence ID" value="NKZ12495.1"/>
    <property type="molecule type" value="Genomic_DNA"/>
</dbReference>
<dbReference type="GO" id="GO:0003677">
    <property type="term" value="F:DNA binding"/>
    <property type="evidence" value="ECO:0007669"/>
    <property type="project" value="UniProtKB-KW"/>
</dbReference>
<keyword evidence="1" id="KW-0238">DNA-binding</keyword>
<reference evidence="1 2" key="1">
    <citation type="submission" date="2020-04" db="EMBL/GenBank/DDBJ databases">
        <title>MicrobeNet Type strains.</title>
        <authorList>
            <person name="Nicholson A.C."/>
        </authorList>
    </citation>
    <scope>NUCLEOTIDE SEQUENCE [LARGE SCALE GENOMIC DNA]</scope>
    <source>
        <strain evidence="1 2">ATCC 700731</strain>
    </source>
</reference>
<dbReference type="Proteomes" id="UP000518188">
    <property type="component" value="Unassembled WGS sequence"/>
</dbReference>
<evidence type="ECO:0000313" key="2">
    <source>
        <dbReference type="Proteomes" id="UP000518188"/>
    </source>
</evidence>
<name>A0A7X6MPH3_9MYCO</name>
<sequence length="136" mass="15185">MTNESLQPPNPSRERAQREYAGLFRIAERHADTADRRARSSNAHMVEPHEAVRIVAALAGGTFSPEPGEPDIDEDDLMAALTLMPKVRLDLDELEALLLLAAHRRGFTWQRIAFGLGLGSAQAARQRYERLVRRTG</sequence>
<protein>
    <submittedName>
        <fullName evidence="1">DNA-binding protein</fullName>
    </submittedName>
</protein>
<proteinExistence type="predicted"/>
<dbReference type="RefSeq" id="WP_044520257.1">
    <property type="nucleotide sequence ID" value="NZ_HG322952.1"/>
</dbReference>
<gene>
    <name evidence="1" type="ORF">HGA11_16055</name>
</gene>
<dbReference type="AlphaFoldDB" id="A0A7X6MPH3"/>
<evidence type="ECO:0000313" key="1">
    <source>
        <dbReference type="EMBL" id="NKZ12495.1"/>
    </source>
</evidence>
<comment type="caution">
    <text evidence="1">The sequence shown here is derived from an EMBL/GenBank/DDBJ whole genome shotgun (WGS) entry which is preliminary data.</text>
</comment>